<dbReference type="PRINTS" id="PR01983">
    <property type="entry name" value="NOTCH"/>
</dbReference>
<dbReference type="SMART" id="SM00875">
    <property type="entry name" value="BACK"/>
    <property type="match status" value="1"/>
</dbReference>
<dbReference type="InterPro" id="IPR011333">
    <property type="entry name" value="SKP1/BTB/POZ_sf"/>
</dbReference>
<dbReference type="CDD" id="cd00054">
    <property type="entry name" value="EGF_CA"/>
    <property type="match status" value="7"/>
</dbReference>
<evidence type="ECO:0000256" key="3">
    <source>
        <dbReference type="ARBA" id="ARBA00022729"/>
    </source>
</evidence>
<dbReference type="InterPro" id="IPR000742">
    <property type="entry name" value="EGF"/>
</dbReference>
<feature type="disulfide bond" evidence="7">
    <location>
        <begin position="55"/>
        <end position="64"/>
    </location>
</feature>
<evidence type="ECO:0008006" key="14">
    <source>
        <dbReference type="Google" id="ProtNLM"/>
    </source>
</evidence>
<evidence type="ECO:0000256" key="6">
    <source>
        <dbReference type="ARBA" id="ARBA00023180"/>
    </source>
</evidence>
<evidence type="ECO:0000313" key="12">
    <source>
        <dbReference type="EMBL" id="OXU30288.1"/>
    </source>
</evidence>
<dbReference type="SMART" id="SM00282">
    <property type="entry name" value="LamG"/>
    <property type="match status" value="2"/>
</dbReference>
<evidence type="ECO:0000256" key="8">
    <source>
        <dbReference type="SAM" id="MobiDB-lite"/>
    </source>
</evidence>
<feature type="disulfide bond" evidence="7">
    <location>
        <begin position="210"/>
        <end position="219"/>
    </location>
</feature>
<feature type="domain" description="EGF-like" evidence="10">
    <location>
        <begin position="822"/>
        <end position="859"/>
    </location>
</feature>
<proteinExistence type="predicted"/>
<dbReference type="InterPro" id="IPR013032">
    <property type="entry name" value="EGF-like_CS"/>
</dbReference>
<dbReference type="OrthoDB" id="283575at2759"/>
<dbReference type="SUPFAM" id="SSF49899">
    <property type="entry name" value="Concanavalin A-like lectins/glucanases"/>
    <property type="match status" value="2"/>
</dbReference>
<evidence type="ECO:0000259" key="9">
    <source>
        <dbReference type="PROSITE" id="PS50025"/>
    </source>
</evidence>
<dbReference type="Gene3D" id="2.120.10.80">
    <property type="entry name" value="Kelch-type beta propeller"/>
    <property type="match status" value="2"/>
</dbReference>
<dbReference type="PROSITE" id="PS50026">
    <property type="entry name" value="EGF_3"/>
    <property type="match status" value="8"/>
</dbReference>
<dbReference type="FunFam" id="2.10.25.10:FF:000472">
    <property type="entry name" value="Uncharacterized protein, isoform A"/>
    <property type="match status" value="2"/>
</dbReference>
<keyword evidence="1" id="KW-0880">Kelch repeat</keyword>
<organism evidence="12 13">
    <name type="scientific">Trichomalopsis sarcophagae</name>
    <dbReference type="NCBI Taxonomy" id="543379"/>
    <lineage>
        <taxon>Eukaryota</taxon>
        <taxon>Metazoa</taxon>
        <taxon>Ecdysozoa</taxon>
        <taxon>Arthropoda</taxon>
        <taxon>Hexapoda</taxon>
        <taxon>Insecta</taxon>
        <taxon>Pterygota</taxon>
        <taxon>Neoptera</taxon>
        <taxon>Endopterygota</taxon>
        <taxon>Hymenoptera</taxon>
        <taxon>Apocrita</taxon>
        <taxon>Proctotrupomorpha</taxon>
        <taxon>Chalcidoidea</taxon>
        <taxon>Pteromalidae</taxon>
        <taxon>Pteromalinae</taxon>
        <taxon>Trichomalopsis</taxon>
    </lineage>
</organism>
<feature type="disulfide bond" evidence="7">
    <location>
        <begin position="849"/>
        <end position="858"/>
    </location>
</feature>
<feature type="compositionally biased region" description="Low complexity" evidence="8">
    <location>
        <begin position="405"/>
        <end position="437"/>
    </location>
</feature>
<sequence>MYGICVDDPHSSYRCYCIDGYTGINCEINWDDCWSNPCLNGATCNDAIASYNCTCPEGFVGEFCEIDASVCNNTMCRNYGECVEGPGLTFTCRCSEGWTGRYCEEDVNECLASPCQNGGLCINVPGTYTCACLFGFTGKDCDKNVIPCDENPCQNNAVCLFEDAQPVCYCVPDYHGTFCESRYDDCESKYAHCANGGTCLDGINNFTCSCPPQYSGETCTVLVDITSTTTEMPTLVPEDQLTEKTIVPTEVTTATEVAMTELFETTITSTTEETEKTTIQETTDGADTTMFTETIKETYTLPVESRTEKDLDAFTTSKQDVTTTTTEKTTTYIPTVQDLTTSTIEETTFTVYTTTEKMVELFPIQTPESRIQTTSSTTTTTKSVLGNDTTTQGFTISDLIPTAQSTTESTTTVRSTEESTLVTIGSPETTTTSTFTTDKLEGTTSSPNITEFTWTSKPIATSDRPADTDYDETIAISNSTAFSVTTSKVVTMLPSTIYPTSGEVTRPAEPGASTDESTSQPVTTAETQTIGTTTAAEADFTTLTEFHRSTFGTDIDKQLTSIPVTTEYQVVHGCTKDQCANTTLCLYNATQCDCSYQNNCRRSPSIDVAAFNGRSYIRQKFMIQEGILSIFVRLKTRAKSGILIHALFDDERYVLLYMETGQLKFQFSCGLQTMLFGELDSPVNNGHDVDVEMRFQYIVEQVSDKCSAKLLVNGSLVMSGEQVLQTHESIPQFARIHLGGIPVAFTHQFPQIVLGFIGCMSLLKVNDVKRDFIHDSVEAVQIEECKSFLCLSSPCKNFGACEEVDGKIRCKCVPGYSGETCERSVCDDNPCQLGATCLTSPGVSFLCICPLGTHGLLCEKDTTVVQPSFSIFAPGFSSYMAYGVSSSLKDNMELKLRIIPQTLEQISLIAYMGQTGGSKRDTSDHFSITYVRGYLMLTWDLGSGVRRIFTNTPLNVRAHKVHTLQIGRRGRDSWLYVEGIGNVTGRAAGTNTRLDVSPILYIGGHKSKYFQTLPHDLPLHTGFSGCIYDIELRTDDNVFPVTMSSPATGRGVGECHRNECSHHSCKNGAVCLNYGPTYSKHSIASISTNGADESKLSLASISTNSAQDESFKTPKHSEHCLRIMEEYLYKQQLTDVVLIAGTRRIPAHRLVLSANCEYFAAMFTNSLRETFQNEIELKEVDGDALWNLIRYFYTGTIDLLEDNVETLLATASLLQLDNIVEACSDDVATLLQSDDLNVSSEESVFDALLRWLEHDPKNRKQEASCLLAFVKLPLLSPTFLTDHVENNEMFQEQRSAQVLIMEALKYHLLPERRPMLQSNRTRPRKATVGQLLAIGGMDANKGATAIDVFSLRENTWKTLANMSSRRLQFGAAVVEKKLVVAGGRDGLKTLSTVECFDFKTKTWSYLPPMTIPRHGLGVAVLEGPFYAVGGHDGWSFLNTAERWDPTTRHWSYISPMCTQRSTVGVAVLNDKRRGGVGVGVMNGCLYALGGHDAPSSNPHASRFDCVERYDPKTDTWTTVAPMSIPRDAIGVCVLGDKLLAVGGYDGQQYLSLVEAYDPLLNEWHQVTSLNTGRAGPCVVIENTFIT</sequence>
<dbReference type="FunFam" id="2.120.10.80:FF:000021">
    <property type="entry name" value="kelch-like protein 1 isoform X2"/>
    <property type="match status" value="1"/>
</dbReference>
<dbReference type="GO" id="GO:0030154">
    <property type="term" value="P:cell differentiation"/>
    <property type="evidence" value="ECO:0007669"/>
    <property type="project" value="UniProtKB-ARBA"/>
</dbReference>
<dbReference type="FunFam" id="2.10.25.10:FF:000151">
    <property type="entry name" value="FAT atypical cadherin 4"/>
    <property type="match status" value="1"/>
</dbReference>
<dbReference type="PROSITE" id="PS01186">
    <property type="entry name" value="EGF_2"/>
    <property type="match status" value="4"/>
</dbReference>
<reference evidence="12 13" key="1">
    <citation type="journal article" date="2017" name="Curr. Biol.">
        <title>The Evolution of Venom by Co-option of Single-Copy Genes.</title>
        <authorList>
            <person name="Martinson E.O."/>
            <person name="Mrinalini"/>
            <person name="Kelkar Y.D."/>
            <person name="Chang C.H."/>
            <person name="Werren J.H."/>
        </authorList>
    </citation>
    <scope>NUCLEOTIDE SEQUENCE [LARGE SCALE GENOMIC DNA]</scope>
    <source>
        <strain evidence="12 13">Alberta</strain>
        <tissue evidence="12">Whole body</tissue>
    </source>
</reference>
<feature type="domain" description="EGF-like" evidence="10">
    <location>
        <begin position="144"/>
        <end position="180"/>
    </location>
</feature>
<dbReference type="SUPFAM" id="SSF57196">
    <property type="entry name" value="EGF/Laminin"/>
    <property type="match status" value="6"/>
</dbReference>
<dbReference type="SUPFAM" id="SSF54695">
    <property type="entry name" value="POZ domain"/>
    <property type="match status" value="1"/>
</dbReference>
<dbReference type="PROSITE" id="PS50097">
    <property type="entry name" value="BTB"/>
    <property type="match status" value="1"/>
</dbReference>
<dbReference type="Pfam" id="PF00054">
    <property type="entry name" value="Laminin_G_1"/>
    <property type="match status" value="1"/>
</dbReference>
<dbReference type="SMART" id="SM00612">
    <property type="entry name" value="Kelch"/>
    <property type="match status" value="5"/>
</dbReference>
<feature type="disulfide bond" evidence="7">
    <location>
        <begin position="132"/>
        <end position="141"/>
    </location>
</feature>
<dbReference type="Pfam" id="PF02210">
    <property type="entry name" value="Laminin_G_2"/>
    <property type="match status" value="1"/>
</dbReference>
<dbReference type="InterPro" id="IPR011705">
    <property type="entry name" value="BACK"/>
</dbReference>
<comment type="caution">
    <text evidence="12">The sequence shown here is derived from an EMBL/GenBank/DDBJ whole genome shotgun (WGS) entry which is preliminary data.</text>
</comment>
<evidence type="ECO:0000256" key="2">
    <source>
        <dbReference type="ARBA" id="ARBA00022536"/>
    </source>
</evidence>
<feature type="region of interest" description="Disordered" evidence="8">
    <location>
        <begin position="396"/>
        <end position="450"/>
    </location>
</feature>
<feature type="domain" description="Laminin G" evidence="9">
    <location>
        <begin position="866"/>
        <end position="1060"/>
    </location>
</feature>
<dbReference type="InterPro" id="IPR018097">
    <property type="entry name" value="EGF_Ca-bd_CS"/>
</dbReference>
<protein>
    <recommendedName>
        <fullName evidence="14">BTB domain-containing protein</fullName>
    </recommendedName>
</protein>
<feature type="domain" description="EGF-like" evidence="10">
    <location>
        <begin position="106"/>
        <end position="142"/>
    </location>
</feature>
<dbReference type="InterPro" id="IPR013320">
    <property type="entry name" value="ConA-like_dom_sf"/>
</dbReference>
<dbReference type="SMART" id="SM00225">
    <property type="entry name" value="BTB"/>
    <property type="match status" value="1"/>
</dbReference>
<dbReference type="Proteomes" id="UP000215335">
    <property type="component" value="Unassembled WGS sequence"/>
</dbReference>
<dbReference type="Gene3D" id="2.60.120.200">
    <property type="match status" value="2"/>
</dbReference>
<dbReference type="PANTHER" id="PTHR45632:SF3">
    <property type="entry name" value="KELCH-LIKE PROTEIN 32"/>
    <property type="match status" value="1"/>
</dbReference>
<dbReference type="InterPro" id="IPR001791">
    <property type="entry name" value="Laminin_G"/>
</dbReference>
<dbReference type="PANTHER" id="PTHR45632">
    <property type="entry name" value="LD33804P"/>
    <property type="match status" value="1"/>
</dbReference>
<dbReference type="SUPFAM" id="SSF50965">
    <property type="entry name" value="Galactose oxidase, central domain"/>
    <property type="match status" value="1"/>
</dbReference>
<accession>A0A232FIK0</accession>
<keyword evidence="6" id="KW-0325">Glycoprotein</keyword>
<evidence type="ECO:0000259" key="10">
    <source>
        <dbReference type="PROSITE" id="PS50026"/>
    </source>
</evidence>
<feature type="domain" description="EGF-like" evidence="10">
    <location>
        <begin position="182"/>
        <end position="220"/>
    </location>
</feature>
<dbReference type="EMBL" id="NNAY01000176">
    <property type="protein sequence ID" value="OXU30288.1"/>
    <property type="molecule type" value="Genomic_DNA"/>
</dbReference>
<feature type="domain" description="EGF-like" evidence="10">
    <location>
        <begin position="67"/>
        <end position="104"/>
    </location>
</feature>
<evidence type="ECO:0000259" key="11">
    <source>
        <dbReference type="PROSITE" id="PS50097"/>
    </source>
</evidence>
<dbReference type="Pfam" id="PF00651">
    <property type="entry name" value="BTB"/>
    <property type="match status" value="1"/>
</dbReference>
<dbReference type="Pfam" id="PF01344">
    <property type="entry name" value="Kelch_1"/>
    <property type="match status" value="4"/>
</dbReference>
<evidence type="ECO:0000256" key="1">
    <source>
        <dbReference type="ARBA" id="ARBA00022441"/>
    </source>
</evidence>
<dbReference type="InterPro" id="IPR015915">
    <property type="entry name" value="Kelch-typ_b-propeller"/>
</dbReference>
<dbReference type="GO" id="GO:0048513">
    <property type="term" value="P:animal organ development"/>
    <property type="evidence" value="ECO:0007669"/>
    <property type="project" value="UniProtKB-ARBA"/>
</dbReference>
<dbReference type="SMART" id="SM00179">
    <property type="entry name" value="EGF_CA"/>
    <property type="match status" value="8"/>
</dbReference>
<feature type="domain" description="EGF-like" evidence="10">
    <location>
        <begin position="29"/>
        <end position="65"/>
    </location>
</feature>
<feature type="domain" description="EGF-like" evidence="10">
    <location>
        <begin position="786"/>
        <end position="819"/>
    </location>
</feature>
<dbReference type="Gene3D" id="3.30.710.10">
    <property type="entry name" value="Potassium Channel Kv1.1, Chain A"/>
    <property type="match status" value="1"/>
</dbReference>
<dbReference type="GO" id="GO:0005509">
    <property type="term" value="F:calcium ion binding"/>
    <property type="evidence" value="ECO:0007669"/>
    <property type="project" value="InterPro"/>
</dbReference>
<dbReference type="InterPro" id="IPR001881">
    <property type="entry name" value="EGF-like_Ca-bd_dom"/>
</dbReference>
<dbReference type="GO" id="GO:0003779">
    <property type="term" value="F:actin binding"/>
    <property type="evidence" value="ECO:0007669"/>
    <property type="project" value="UniProtKB-KW"/>
</dbReference>
<dbReference type="PROSITE" id="PS01187">
    <property type="entry name" value="EGF_CA"/>
    <property type="match status" value="2"/>
</dbReference>
<dbReference type="PROSITE" id="PS00010">
    <property type="entry name" value="ASX_HYDROXYL"/>
    <property type="match status" value="3"/>
</dbReference>
<feature type="disulfide bond" evidence="7">
    <location>
        <begin position="17"/>
        <end position="26"/>
    </location>
</feature>
<evidence type="ECO:0000313" key="13">
    <source>
        <dbReference type="Proteomes" id="UP000215335"/>
    </source>
</evidence>
<keyword evidence="5 7" id="KW-1015">Disulfide bond</keyword>
<dbReference type="InterPro" id="IPR011043">
    <property type="entry name" value="Gal_Oxase/kelch_b-propeller"/>
</dbReference>
<dbReference type="PROSITE" id="PS50025">
    <property type="entry name" value="LAM_G_DOMAIN"/>
    <property type="match status" value="2"/>
</dbReference>
<feature type="region of interest" description="Disordered" evidence="8">
    <location>
        <begin position="368"/>
        <end position="387"/>
    </location>
</feature>
<feature type="domain" description="BTB" evidence="11">
    <location>
        <begin position="1134"/>
        <end position="1201"/>
    </location>
</feature>
<evidence type="ECO:0000256" key="5">
    <source>
        <dbReference type="ARBA" id="ARBA00023157"/>
    </source>
</evidence>
<keyword evidence="2 7" id="KW-0245">EGF-like domain</keyword>
<keyword evidence="4" id="KW-0677">Repeat</keyword>
<dbReference type="PROSITE" id="PS00022">
    <property type="entry name" value="EGF_1"/>
    <property type="match status" value="7"/>
</dbReference>
<dbReference type="SMART" id="SM00181">
    <property type="entry name" value="EGF"/>
    <property type="match status" value="8"/>
</dbReference>
<dbReference type="GO" id="GO:0009653">
    <property type="term" value="P:anatomical structure morphogenesis"/>
    <property type="evidence" value="ECO:0007669"/>
    <property type="project" value="UniProtKB-ARBA"/>
</dbReference>
<dbReference type="Pfam" id="PF12661">
    <property type="entry name" value="hEGF"/>
    <property type="match status" value="1"/>
</dbReference>
<feature type="disulfide bond" evidence="7">
    <location>
        <begin position="94"/>
        <end position="103"/>
    </location>
</feature>
<name>A0A232FIK0_9HYME</name>
<keyword evidence="13" id="KW-1185">Reference proteome</keyword>
<dbReference type="Pfam" id="PF00008">
    <property type="entry name" value="EGF"/>
    <property type="match status" value="5"/>
</dbReference>
<feature type="domain" description="Laminin G" evidence="9">
    <location>
        <begin position="608"/>
        <end position="790"/>
    </location>
</feature>
<feature type="region of interest" description="Disordered" evidence="8">
    <location>
        <begin position="499"/>
        <end position="531"/>
    </location>
</feature>
<evidence type="ECO:0000256" key="4">
    <source>
        <dbReference type="ARBA" id="ARBA00022737"/>
    </source>
</evidence>
<feature type="domain" description="EGF-like" evidence="10">
    <location>
        <begin position="1"/>
        <end position="27"/>
    </location>
</feature>
<comment type="caution">
    <text evidence="7">Lacks conserved residue(s) required for the propagation of feature annotation.</text>
</comment>
<keyword evidence="3" id="KW-0732">Signal</keyword>
<dbReference type="STRING" id="543379.A0A232FIK0"/>
<dbReference type="Gene3D" id="2.10.25.10">
    <property type="entry name" value="Laminin"/>
    <property type="match status" value="8"/>
</dbReference>
<dbReference type="InterPro" id="IPR000152">
    <property type="entry name" value="EGF-type_Asp/Asn_hydroxyl_site"/>
</dbReference>
<gene>
    <name evidence="12" type="ORF">TSAR_016705</name>
</gene>
<dbReference type="InterPro" id="IPR000210">
    <property type="entry name" value="BTB/POZ_dom"/>
</dbReference>
<feature type="disulfide bond" evidence="7">
    <location>
        <begin position="170"/>
        <end position="179"/>
    </location>
</feature>
<evidence type="ECO:0000256" key="7">
    <source>
        <dbReference type="PROSITE-ProRule" id="PRU00076"/>
    </source>
</evidence>
<dbReference type="CDD" id="cd00110">
    <property type="entry name" value="LamG"/>
    <property type="match status" value="2"/>
</dbReference>
<dbReference type="InterPro" id="IPR006652">
    <property type="entry name" value="Kelch_1"/>
</dbReference>